<accession>A0A975IUI5</accession>
<reference evidence="1" key="1">
    <citation type="submission" date="2021-04" db="EMBL/GenBank/DDBJ databases">
        <title>The complete genome sequence of Caulobacter sp. S6.</title>
        <authorList>
            <person name="Tang Y."/>
            <person name="Ouyang W."/>
            <person name="Liu Q."/>
            <person name="Huang B."/>
            <person name="Guo Z."/>
            <person name="Lei P."/>
        </authorList>
    </citation>
    <scope>NUCLEOTIDE SEQUENCE</scope>
    <source>
        <strain evidence="1">S6</strain>
    </source>
</reference>
<dbReference type="EMBL" id="CP073078">
    <property type="protein sequence ID" value="QUD87977.1"/>
    <property type="molecule type" value="Genomic_DNA"/>
</dbReference>
<evidence type="ECO:0000313" key="1">
    <source>
        <dbReference type="EMBL" id="QUD87977.1"/>
    </source>
</evidence>
<dbReference type="InterPro" id="IPR002060">
    <property type="entry name" value="Squ/phyt_synthse"/>
</dbReference>
<dbReference type="Gene3D" id="1.10.600.10">
    <property type="entry name" value="Farnesyl Diphosphate Synthase"/>
    <property type="match status" value="1"/>
</dbReference>
<dbReference type="RefSeq" id="WP_211938028.1">
    <property type="nucleotide sequence ID" value="NZ_CP073078.1"/>
</dbReference>
<dbReference type="SUPFAM" id="SSF48576">
    <property type="entry name" value="Terpenoid synthases"/>
    <property type="match status" value="1"/>
</dbReference>
<keyword evidence="2" id="KW-1185">Reference proteome</keyword>
<name>A0A975IUI5_9CAUL</name>
<organism evidence="1 2">
    <name type="scientific">Phenylobacterium montanum</name>
    <dbReference type="NCBI Taxonomy" id="2823693"/>
    <lineage>
        <taxon>Bacteria</taxon>
        <taxon>Pseudomonadati</taxon>
        <taxon>Pseudomonadota</taxon>
        <taxon>Alphaproteobacteria</taxon>
        <taxon>Caulobacterales</taxon>
        <taxon>Caulobacteraceae</taxon>
        <taxon>Phenylobacterium</taxon>
    </lineage>
</organism>
<dbReference type="KEGG" id="caul:KCG34_23570"/>
<dbReference type="AlphaFoldDB" id="A0A975IUI5"/>
<sequence length="232" mass="25130">MDAADSLDEQVRRADPDRWLSSRFVADVEARADLIALYAFDQELSHVLSATREPMMAEIRLTWWREAVDEIFAGKPARGHPALQALALAIRRRNLAQAPLDAMIEARFDDIEAAPFTGEAALAAYADRLCGAPLSLALAVLGEGEGAAFRPAAQAWAIARLPGERLPWDAQEARRRGLVALAEARPAARRLKAAAFPAVAHLALVVPRLKGRLPGPLGARLRLTLAVLSGRI</sequence>
<dbReference type="Proteomes" id="UP000676409">
    <property type="component" value="Chromosome"/>
</dbReference>
<proteinExistence type="predicted"/>
<evidence type="ECO:0000313" key="2">
    <source>
        <dbReference type="Proteomes" id="UP000676409"/>
    </source>
</evidence>
<gene>
    <name evidence="1" type="ORF">KCG34_23570</name>
</gene>
<dbReference type="InterPro" id="IPR008949">
    <property type="entry name" value="Isoprenoid_synthase_dom_sf"/>
</dbReference>
<protein>
    <submittedName>
        <fullName evidence="1">Squalene/phytoene synthase family protein</fullName>
    </submittedName>
</protein>
<dbReference type="Pfam" id="PF00494">
    <property type="entry name" value="SQS_PSY"/>
    <property type="match status" value="1"/>
</dbReference>